<dbReference type="GO" id="GO:0050038">
    <property type="term" value="F:L-xylulose reductase (NADPH) activity"/>
    <property type="evidence" value="ECO:0007669"/>
    <property type="project" value="TreeGrafter"/>
</dbReference>
<dbReference type="AlphaFoldDB" id="A0A1H9RPC8"/>
<organism evidence="4 5">
    <name type="scientific">Vreelandella subterranea</name>
    <dbReference type="NCBI Taxonomy" id="416874"/>
    <lineage>
        <taxon>Bacteria</taxon>
        <taxon>Pseudomonadati</taxon>
        <taxon>Pseudomonadota</taxon>
        <taxon>Gammaproteobacteria</taxon>
        <taxon>Oceanospirillales</taxon>
        <taxon>Halomonadaceae</taxon>
        <taxon>Vreelandella</taxon>
    </lineage>
</organism>
<dbReference type="FunFam" id="3.40.50.720:FF:000084">
    <property type="entry name" value="Short-chain dehydrogenase reductase"/>
    <property type="match status" value="1"/>
</dbReference>
<dbReference type="InterPro" id="IPR051737">
    <property type="entry name" value="L-xylulose/Carbonyl_redctase"/>
</dbReference>
<proteinExistence type="inferred from homology"/>
<sequence length="259" mass="27399">MTTGKELSGLVPSFRLDGRRALVTGAGRGIGNAIAKAYAASGAEVTLCARTATEIEETAEQLCQAGYAADTLVADVSDVEALAQALDRRSSYDILVNNAGTNRPKPLPDITTADYDTVMNLNVRAVYFATQVVTNRMRQEGKNGVIINMSSQMGHVGATNRTLYCTSKWALEGLNKALAVELAPYGIRTNAICPTFVDTPMTKPMFEDPEFLSSVLAKIPLGRLAEVGDIVGVAVFLASDAAAMMNGSSILVDGGWTAE</sequence>
<dbReference type="GO" id="GO:0005997">
    <property type="term" value="P:xylulose metabolic process"/>
    <property type="evidence" value="ECO:0007669"/>
    <property type="project" value="TreeGrafter"/>
</dbReference>
<dbReference type="InterPro" id="IPR020904">
    <property type="entry name" value="Sc_DH/Rdtase_CS"/>
</dbReference>
<keyword evidence="3" id="KW-0521">NADP</keyword>
<gene>
    <name evidence="4" type="ORF">SAMN04487958_102499</name>
</gene>
<reference evidence="5" key="1">
    <citation type="submission" date="2016-10" db="EMBL/GenBank/DDBJ databases">
        <authorList>
            <person name="Varghese N."/>
            <person name="Submissions S."/>
        </authorList>
    </citation>
    <scope>NUCLEOTIDE SEQUENCE [LARGE SCALE GENOMIC DNA]</scope>
    <source>
        <strain evidence="5">CGMCC 1.6495</strain>
    </source>
</reference>
<dbReference type="InterPro" id="IPR002347">
    <property type="entry name" value="SDR_fam"/>
</dbReference>
<dbReference type="PANTHER" id="PTHR44252:SF3">
    <property type="entry name" value="D-ERYTHRULOSE REDUCTASE-RELATED"/>
    <property type="match status" value="1"/>
</dbReference>
<dbReference type="PRINTS" id="PR00080">
    <property type="entry name" value="SDRFAMILY"/>
</dbReference>
<comment type="similarity">
    <text evidence="1">Belongs to the short-chain dehydrogenases/reductases (SDR) family.</text>
</comment>
<dbReference type="Pfam" id="PF13561">
    <property type="entry name" value="adh_short_C2"/>
    <property type="match status" value="1"/>
</dbReference>
<dbReference type="InterPro" id="IPR036291">
    <property type="entry name" value="NAD(P)-bd_dom_sf"/>
</dbReference>
<accession>A0A1H9RPC8</accession>
<dbReference type="RefSeq" id="WP_175474696.1">
    <property type="nucleotide sequence ID" value="NZ_FOGS01000002.1"/>
</dbReference>
<dbReference type="GO" id="GO:0004090">
    <property type="term" value="F:carbonyl reductase (NADPH) activity"/>
    <property type="evidence" value="ECO:0007669"/>
    <property type="project" value="TreeGrafter"/>
</dbReference>
<dbReference type="EMBL" id="FOGS01000002">
    <property type="protein sequence ID" value="SER74494.1"/>
    <property type="molecule type" value="Genomic_DNA"/>
</dbReference>
<evidence type="ECO:0000256" key="2">
    <source>
        <dbReference type="ARBA" id="ARBA00011881"/>
    </source>
</evidence>
<dbReference type="Proteomes" id="UP000198505">
    <property type="component" value="Unassembled WGS sequence"/>
</dbReference>
<dbReference type="GO" id="GO:0006006">
    <property type="term" value="P:glucose metabolic process"/>
    <property type="evidence" value="ECO:0007669"/>
    <property type="project" value="TreeGrafter"/>
</dbReference>
<evidence type="ECO:0000256" key="1">
    <source>
        <dbReference type="ARBA" id="ARBA00006484"/>
    </source>
</evidence>
<dbReference type="SUPFAM" id="SSF51735">
    <property type="entry name" value="NAD(P)-binding Rossmann-fold domains"/>
    <property type="match status" value="1"/>
</dbReference>
<dbReference type="PRINTS" id="PR00081">
    <property type="entry name" value="GDHRDH"/>
</dbReference>
<comment type="subunit">
    <text evidence="2">Homotetramer.</text>
</comment>
<evidence type="ECO:0000256" key="3">
    <source>
        <dbReference type="ARBA" id="ARBA00022857"/>
    </source>
</evidence>
<evidence type="ECO:0000313" key="5">
    <source>
        <dbReference type="Proteomes" id="UP000198505"/>
    </source>
</evidence>
<dbReference type="PROSITE" id="PS00061">
    <property type="entry name" value="ADH_SHORT"/>
    <property type="match status" value="1"/>
</dbReference>
<dbReference type="STRING" id="416874.SAMN04487958_102499"/>
<dbReference type="Gene3D" id="3.40.50.720">
    <property type="entry name" value="NAD(P)-binding Rossmann-like Domain"/>
    <property type="match status" value="1"/>
</dbReference>
<name>A0A1H9RPC8_9GAMM</name>
<keyword evidence="5" id="KW-1185">Reference proteome</keyword>
<dbReference type="PANTHER" id="PTHR44252">
    <property type="entry name" value="D-ERYTHRULOSE REDUCTASE"/>
    <property type="match status" value="1"/>
</dbReference>
<dbReference type="NCBIfam" id="NF005559">
    <property type="entry name" value="PRK07231.1"/>
    <property type="match status" value="1"/>
</dbReference>
<evidence type="ECO:0000313" key="4">
    <source>
        <dbReference type="EMBL" id="SER74494.1"/>
    </source>
</evidence>
<protein>
    <submittedName>
        <fullName evidence="4">NAD(P)-dependent dehydrogenase, short-chain alcohol dehydrogenase family</fullName>
    </submittedName>
</protein>